<keyword evidence="3" id="KW-1185">Reference proteome</keyword>
<evidence type="ECO:0000313" key="3">
    <source>
        <dbReference type="Proteomes" id="UP001597214"/>
    </source>
</evidence>
<dbReference type="RefSeq" id="WP_377930754.1">
    <property type="nucleotide sequence ID" value="NZ_JBHUEM010000055.1"/>
</dbReference>
<feature type="domain" description="HTH cro/C1-type" evidence="1">
    <location>
        <begin position="15"/>
        <end position="70"/>
    </location>
</feature>
<dbReference type="Gene3D" id="1.10.260.40">
    <property type="entry name" value="lambda repressor-like DNA-binding domains"/>
    <property type="match status" value="1"/>
</dbReference>
<reference evidence="3" key="1">
    <citation type="journal article" date="2019" name="Int. J. Syst. Evol. Microbiol.">
        <title>The Global Catalogue of Microorganisms (GCM) 10K type strain sequencing project: providing services to taxonomists for standard genome sequencing and annotation.</title>
        <authorList>
            <consortium name="The Broad Institute Genomics Platform"/>
            <consortium name="The Broad Institute Genome Sequencing Center for Infectious Disease"/>
            <person name="Wu L."/>
            <person name="Ma J."/>
        </authorList>
    </citation>
    <scope>NUCLEOTIDE SEQUENCE [LARGE SCALE GENOMIC DNA]</scope>
    <source>
        <strain evidence="3">CCUG 49339</strain>
    </source>
</reference>
<dbReference type="InterPro" id="IPR001387">
    <property type="entry name" value="Cro/C1-type_HTH"/>
</dbReference>
<name>A0ABW4LXC2_9BACI</name>
<dbReference type="SUPFAM" id="SSF47413">
    <property type="entry name" value="lambda repressor-like DNA-binding domains"/>
    <property type="match status" value="1"/>
</dbReference>
<gene>
    <name evidence="2" type="ORF">ACFSCX_23820</name>
</gene>
<comment type="caution">
    <text evidence="2">The sequence shown here is derived from an EMBL/GenBank/DDBJ whole genome shotgun (WGS) entry which is preliminary data.</text>
</comment>
<proteinExistence type="predicted"/>
<accession>A0ABW4LXC2</accession>
<dbReference type="PROSITE" id="PS50943">
    <property type="entry name" value="HTH_CROC1"/>
    <property type="match status" value="1"/>
</dbReference>
<dbReference type="Pfam" id="PF01381">
    <property type="entry name" value="HTH_3"/>
    <property type="match status" value="1"/>
</dbReference>
<dbReference type="CDD" id="cd00093">
    <property type="entry name" value="HTH_XRE"/>
    <property type="match status" value="1"/>
</dbReference>
<dbReference type="EMBL" id="JBHUEM010000055">
    <property type="protein sequence ID" value="MFD1739514.1"/>
    <property type="molecule type" value="Genomic_DNA"/>
</dbReference>
<dbReference type="Proteomes" id="UP001597214">
    <property type="component" value="Unassembled WGS sequence"/>
</dbReference>
<evidence type="ECO:0000259" key="1">
    <source>
        <dbReference type="PROSITE" id="PS50943"/>
    </source>
</evidence>
<dbReference type="InterPro" id="IPR010982">
    <property type="entry name" value="Lambda_DNA-bd_dom_sf"/>
</dbReference>
<dbReference type="SMART" id="SM00530">
    <property type="entry name" value="HTH_XRE"/>
    <property type="match status" value="1"/>
</dbReference>
<protein>
    <submittedName>
        <fullName evidence="2">Helix-turn-helix domain-containing protein</fullName>
    </submittedName>
</protein>
<organism evidence="2 3">
    <name type="scientific">Bacillus salitolerans</name>
    <dbReference type="NCBI Taxonomy" id="1437434"/>
    <lineage>
        <taxon>Bacteria</taxon>
        <taxon>Bacillati</taxon>
        <taxon>Bacillota</taxon>
        <taxon>Bacilli</taxon>
        <taxon>Bacillales</taxon>
        <taxon>Bacillaceae</taxon>
        <taxon>Bacillus</taxon>
    </lineage>
</organism>
<evidence type="ECO:0000313" key="2">
    <source>
        <dbReference type="EMBL" id="MFD1739514.1"/>
    </source>
</evidence>
<sequence length="86" mass="9717">MEDKHLIEQAIRKVIREQRNESGKTQAKLAEEAGLSEKHLNKIENGKKNTSGASLFQLLLALGSQDPMILRIAEVYREIKSKNTND</sequence>